<comment type="caution">
    <text evidence="1">The sequence shown here is derived from an EMBL/GenBank/DDBJ whole genome shotgun (WGS) entry which is preliminary data.</text>
</comment>
<dbReference type="Proteomes" id="UP000682733">
    <property type="component" value="Unassembled WGS sequence"/>
</dbReference>
<reference evidence="1" key="1">
    <citation type="submission" date="2021-02" db="EMBL/GenBank/DDBJ databases">
        <authorList>
            <person name="Nowell W R."/>
        </authorList>
    </citation>
    <scope>NUCLEOTIDE SEQUENCE</scope>
</reference>
<evidence type="ECO:0000313" key="2">
    <source>
        <dbReference type="EMBL" id="CAF3832514.1"/>
    </source>
</evidence>
<dbReference type="EMBL" id="CAJOBA010008607">
    <property type="protein sequence ID" value="CAF3832514.1"/>
    <property type="molecule type" value="Genomic_DNA"/>
</dbReference>
<evidence type="ECO:0000313" key="3">
    <source>
        <dbReference type="Proteomes" id="UP000677228"/>
    </source>
</evidence>
<dbReference type="EMBL" id="CAJNOK010008592">
    <property type="protein sequence ID" value="CAF1067706.1"/>
    <property type="molecule type" value="Genomic_DNA"/>
</dbReference>
<gene>
    <name evidence="1" type="ORF">OVA965_LOCUS17739</name>
    <name evidence="2" type="ORF">TMI583_LOCUS17750</name>
</gene>
<dbReference type="PANTHER" id="PTHR45657:SF1">
    <property type="entry name" value="CRAL-TRIO DOMAIN-CONTAINING PROTEIN YKL091C-RELATED"/>
    <property type="match status" value="1"/>
</dbReference>
<dbReference type="Gene3D" id="3.90.70.80">
    <property type="match status" value="1"/>
</dbReference>
<sequence>MITTSSPSFDLNQLTSEQQTKFHTVYDELKLDYESYLQFKFKLQLKTQNDSEEEENEWCYELHRHLCARKWNIAHTIKSIQDMIQWRIDNHVDSILDDLPTSLRVDLVRKVVPAANHGYTKTHRPLYIEKSGQIEFNCQLARQRSRQVGKHVGSFAVILDLNGCKPDARKTLHLFVKGGKQGNNLRVEEQAFGRTSRQGNRGTSQMILSRDRTLGQLISTYPEYMNTKAKIYADPMNFIRDWREQAERAYLERMWRDEIVDIKLKDELFQRFCKLLDQLRKQNDNVYRLLSVKEEWGLWLKSMDYVTQNRLALRLFLERQGLASEDVTQDGYSFFHALSRQIDGELTAEQIKDQVIQHMLNHPDSYTNVTEEEYHQATSEALKMNLIIYRTDSRSPHIIQREDAVHTCVLGYEVDSYYFSLRSSQSDDGTRMAKQPDKKQKSRRQKFLDQCKRLVDESKEQKDTLNKQLATRIIDHDLRSGLTALEEQMSKDYKKEDFIRNPCYLLMEAETIIGKLSTWSNSARSWVEKLPWTEKQAVTYKDAVNLLEKAIKLDPIFTFTAQVNRAHFLIDQEQSTNLYKVKAKSYLVRAQDIIGKHILPQLHSMQLETKKDDDELTYDDLVNQIRLKVDILQVYQSHVGQAIATIEDSQKFIDVTVADEDGRVTVAKKLYRDEVKTFLDKSSGTISLAFHSLKCHDDVWKHDQALQLLKILSKEDERVSIHFLDGSNKKIEELESIITSGKNRLNIEYLDSNELHPLMELSEEIDLKLTATTEDYLKVIKAIQEQVELTNDPSPIRKAKSSKKSSRWITSMAENIELITDTHRLQMTVAEALKSLQGDGTRVESVLFKSITKEQLDFILPHMSKPSFALTFHSLTNYRLKEIVKDVKKPFNYELRNLSTSRAEKLIEKTTDRNFLLLIEDLSLDRAKKIVKKFDPNEQDVKTSLKRLAEHFSKADQEYEELNAYGLLGISLLIAIDELGPRPWISATIVVTLGAGQIVGGIALAALTGGLGVSLGISLIGEGVNDIVFGVRGALSRRFSWKDYAIQKGVSLAICFVSLGFSAVVQAVKGAQTVGVTGAASLVQATRQGTMTIIKNSFRIVGSGAIKGISSTSWLLACKQVAVICAETGARELANYFSEAAYQGVLSQIKSTIRKEIESIVRANQTDKHYQRIFNHALTIDRYYNKDEWRNQIEQIAINILTKNKDQFIETVQSLSKGITNAFLNHSRSLLCETSDKGNYGGYVKTAQLLLTISQMLECAQEIRTLTDSFYAQYKKELNVLEEKIPTIEDLLLHASNQEMSASMTKSIVKDLIKQSILTSDGLLHGRFSQDDDKVADLSNAASFLQSSDGPARTPKEKLLSRLRKVTFEEDQHRSCAETVLIKIVGVPNQRSLRVSMFQKKIVDMLVDQVCAIIYGTMVAPMMNYVSSRAIASLSAAAQLQMDPNGTVTEQLMEEGAKRYIHGVANDFVDKYHKGELQVDPNAKERLDKLVERCETEGGKPANITEELALNVKGGKQGGVIELCVMAMLTKKPISVLQQQLNDGSSEGDGSIQMVYTPPTIDKATGKMIDGHYELAGGTTAKGGPNDCLYTTILSKTPGHFPSVDEMRTQCAAFILTNPNFISGIHPALSIINQTRNPLRWKELMGEGGAKKAPFTYSDEKRHEAATNLQDANAKVVQDMLDYVDSSELDGVSVDARNWIKSIIETDLAKFHEQNPQGVVEIEYKLVVPTHGNGPDIKLGFSINADEANPDLKQDPHYGCKFYKKGKDHKSQWVGHKYLPEKPMYHRTRSSRPDEIRDEPFTQELNNKQIVTSTKTIWKYEQRRR</sequence>
<name>A0A8S2E257_9BILA</name>
<protein>
    <submittedName>
        <fullName evidence="1">Uncharacterized protein</fullName>
    </submittedName>
</protein>
<accession>A0A8S2E257</accession>
<evidence type="ECO:0000313" key="1">
    <source>
        <dbReference type="EMBL" id="CAF1067706.1"/>
    </source>
</evidence>
<dbReference type="SUPFAM" id="SSF46938">
    <property type="entry name" value="CRAL/TRIO N-terminal domain"/>
    <property type="match status" value="1"/>
</dbReference>
<dbReference type="InterPro" id="IPR036865">
    <property type="entry name" value="CRAL-TRIO_dom_sf"/>
</dbReference>
<dbReference type="Gene3D" id="3.40.50.300">
    <property type="entry name" value="P-loop containing nucleotide triphosphate hydrolases"/>
    <property type="match status" value="1"/>
</dbReference>
<dbReference type="Proteomes" id="UP000677228">
    <property type="component" value="Unassembled WGS sequence"/>
</dbReference>
<dbReference type="InterPro" id="IPR036273">
    <property type="entry name" value="CRAL/TRIO_N_dom_sf"/>
</dbReference>
<organism evidence="1 3">
    <name type="scientific">Didymodactylos carnosus</name>
    <dbReference type="NCBI Taxonomy" id="1234261"/>
    <lineage>
        <taxon>Eukaryota</taxon>
        <taxon>Metazoa</taxon>
        <taxon>Spiralia</taxon>
        <taxon>Gnathifera</taxon>
        <taxon>Rotifera</taxon>
        <taxon>Eurotatoria</taxon>
        <taxon>Bdelloidea</taxon>
        <taxon>Philodinida</taxon>
        <taxon>Philodinidae</taxon>
        <taxon>Didymodactylos</taxon>
    </lineage>
</organism>
<dbReference type="Gene3D" id="3.40.525.10">
    <property type="entry name" value="CRAL-TRIO lipid binding domain"/>
    <property type="match status" value="1"/>
</dbReference>
<proteinExistence type="predicted"/>
<dbReference type="InterPro" id="IPR051026">
    <property type="entry name" value="PI/PC_transfer"/>
</dbReference>
<dbReference type="PANTHER" id="PTHR45657">
    <property type="entry name" value="CRAL-TRIO DOMAIN-CONTAINING PROTEIN YKL091C-RELATED"/>
    <property type="match status" value="1"/>
</dbReference>
<dbReference type="InterPro" id="IPR027417">
    <property type="entry name" value="P-loop_NTPase"/>
</dbReference>